<evidence type="ECO:0000259" key="4">
    <source>
        <dbReference type="Pfam" id="PF13193"/>
    </source>
</evidence>
<proteinExistence type="inferred from homology"/>
<comment type="caution">
    <text evidence="5">The sequence shown here is derived from an EMBL/GenBank/DDBJ whole genome shotgun (WGS) entry which is preliminary data.</text>
</comment>
<organism evidence="5 6">
    <name type="scientific">Pseudonocardia xinjiangensis</name>
    <dbReference type="NCBI Taxonomy" id="75289"/>
    <lineage>
        <taxon>Bacteria</taxon>
        <taxon>Bacillati</taxon>
        <taxon>Actinomycetota</taxon>
        <taxon>Actinomycetes</taxon>
        <taxon>Pseudonocardiales</taxon>
        <taxon>Pseudonocardiaceae</taxon>
        <taxon>Pseudonocardia</taxon>
    </lineage>
</organism>
<dbReference type="EMBL" id="JAAXKY010000005">
    <property type="protein sequence ID" value="NMH76180.1"/>
    <property type="molecule type" value="Genomic_DNA"/>
</dbReference>
<dbReference type="Pfam" id="PF00501">
    <property type="entry name" value="AMP-binding"/>
    <property type="match status" value="1"/>
</dbReference>
<protein>
    <submittedName>
        <fullName evidence="5">Long-chain fatty acid--CoA ligase</fullName>
    </submittedName>
</protein>
<keyword evidence="6" id="KW-1185">Reference proteome</keyword>
<feature type="domain" description="AMP-dependent synthetase/ligase" evidence="3">
    <location>
        <begin position="10"/>
        <end position="348"/>
    </location>
</feature>
<dbReference type="InterPro" id="IPR025110">
    <property type="entry name" value="AMP-bd_C"/>
</dbReference>
<evidence type="ECO:0000313" key="6">
    <source>
        <dbReference type="Proteomes" id="UP001296706"/>
    </source>
</evidence>
<dbReference type="CDD" id="cd04433">
    <property type="entry name" value="AFD_class_I"/>
    <property type="match status" value="1"/>
</dbReference>
<keyword evidence="2 5" id="KW-0436">Ligase</keyword>
<feature type="domain" description="AMP-binding enzyme C-terminal" evidence="4">
    <location>
        <begin position="396"/>
        <end position="468"/>
    </location>
</feature>
<gene>
    <name evidence="5" type="ORF">HF577_03515</name>
</gene>
<dbReference type="InterPro" id="IPR045851">
    <property type="entry name" value="AMP-bd_C_sf"/>
</dbReference>
<dbReference type="SUPFAM" id="SSF56801">
    <property type="entry name" value="Acetyl-CoA synthetase-like"/>
    <property type="match status" value="1"/>
</dbReference>
<dbReference type="InterPro" id="IPR000873">
    <property type="entry name" value="AMP-dep_synth/lig_dom"/>
</dbReference>
<reference evidence="5 6" key="1">
    <citation type="submission" date="2020-04" db="EMBL/GenBank/DDBJ databases">
        <authorList>
            <person name="Klaysubun C."/>
            <person name="Duangmal K."/>
            <person name="Lipun K."/>
        </authorList>
    </citation>
    <scope>NUCLEOTIDE SEQUENCE [LARGE SCALE GENOMIC DNA]</scope>
    <source>
        <strain evidence="5 6">JCM 11839</strain>
    </source>
</reference>
<evidence type="ECO:0000313" key="5">
    <source>
        <dbReference type="EMBL" id="NMH76180.1"/>
    </source>
</evidence>
<dbReference type="RefSeq" id="WP_169394253.1">
    <property type="nucleotide sequence ID" value="NZ_BAAAJH010000011.1"/>
</dbReference>
<comment type="similarity">
    <text evidence="1">Belongs to the ATP-dependent AMP-binding enzyme family.</text>
</comment>
<dbReference type="Pfam" id="PF13193">
    <property type="entry name" value="AMP-binding_C"/>
    <property type="match status" value="1"/>
</dbReference>
<dbReference type="Gene3D" id="3.30.300.30">
    <property type="match status" value="1"/>
</dbReference>
<dbReference type="InterPro" id="IPR042099">
    <property type="entry name" value="ANL_N_sf"/>
</dbReference>
<dbReference type="PANTHER" id="PTHR43201">
    <property type="entry name" value="ACYL-COA SYNTHETASE"/>
    <property type="match status" value="1"/>
</dbReference>
<name>A0ABX1R9R1_9PSEU</name>
<dbReference type="Proteomes" id="UP001296706">
    <property type="component" value="Unassembled WGS sequence"/>
</dbReference>
<accession>A0ABX1R9R1</accession>
<evidence type="ECO:0000256" key="2">
    <source>
        <dbReference type="ARBA" id="ARBA00022598"/>
    </source>
</evidence>
<evidence type="ECO:0000256" key="1">
    <source>
        <dbReference type="ARBA" id="ARBA00006432"/>
    </source>
</evidence>
<dbReference type="Gene3D" id="3.40.50.12780">
    <property type="entry name" value="N-terminal domain of ligase-like"/>
    <property type="match status" value="1"/>
</dbReference>
<dbReference type="PANTHER" id="PTHR43201:SF5">
    <property type="entry name" value="MEDIUM-CHAIN ACYL-COA LIGASE ACSF2, MITOCHONDRIAL"/>
    <property type="match status" value="1"/>
</dbReference>
<sequence length="479" mass="50558">MEPSLLDLLNRHAERSPDAVAVSAGAPTGWESATWAELRAAASAVAGRARGLPAGAGPVVLVVDNSIACITVLLGLAIASREVLLVESANSYLADEQSAVFRAEPSCVVGPEGLATTASGRLTYLDFGDLTAGPSGAPARGGCASMIHQLTSGSTGEQRIVRHSVANVVRGGHIYRDVHGLTGTDTVFVTVPLAHSFGLIGGLAAALVSGARLLTLTRFNLRVLLAGLRDGATVMLSTPLGYELIASASSAERQESSLRLALSSGGPLSERVAAKAAHRLGIRIHQIYGSTETGLVACTYDRTEPWPDGSVGRFGPGVDWRMAPDDATAHDDAGRLLVRTATMFDGYLDSGAPDAGDGFYDTGDLVRVDERGHLFVVARKNTFVNVGGRKINPRRIERVIAEHREVAEIAVYGAESEGDEQEIHAAVVLTGSTGVAELLRFCRSRLMPYEVPHRVHVVSELPRTALGKVSVQRLIRERA</sequence>
<evidence type="ECO:0000259" key="3">
    <source>
        <dbReference type="Pfam" id="PF00501"/>
    </source>
</evidence>
<dbReference type="GO" id="GO:0016874">
    <property type="term" value="F:ligase activity"/>
    <property type="evidence" value="ECO:0007669"/>
    <property type="project" value="UniProtKB-KW"/>
</dbReference>